<dbReference type="InterPro" id="IPR000073">
    <property type="entry name" value="AB_hydrolase_1"/>
</dbReference>
<dbReference type="Pfam" id="PF05368">
    <property type="entry name" value="NmrA"/>
    <property type="match status" value="1"/>
</dbReference>
<dbReference type="InterPro" id="IPR036291">
    <property type="entry name" value="NAD(P)-bd_dom_sf"/>
</dbReference>
<keyword evidence="1" id="KW-0521">NADP</keyword>
<dbReference type="InterPro" id="IPR051609">
    <property type="entry name" value="NmrA/Isoflavone_reductase-like"/>
</dbReference>
<dbReference type="EMBL" id="JAWDJT010000011">
    <property type="protein sequence ID" value="MDU0371894.1"/>
    <property type="molecule type" value="Genomic_DNA"/>
</dbReference>
<dbReference type="PRINTS" id="PR00111">
    <property type="entry name" value="ABHYDROLASE"/>
</dbReference>
<feature type="domain" description="NmrA-like" evidence="4">
    <location>
        <begin position="3"/>
        <end position="204"/>
    </location>
</feature>
<dbReference type="SUPFAM" id="SSF53474">
    <property type="entry name" value="alpha/beta-Hydrolases"/>
    <property type="match status" value="1"/>
</dbReference>
<evidence type="ECO:0000259" key="3">
    <source>
        <dbReference type="Pfam" id="PF00561"/>
    </source>
</evidence>
<keyword evidence="2" id="KW-0560">Oxidoreductase</keyword>
<dbReference type="Gene3D" id="3.40.50.720">
    <property type="entry name" value="NAD(P)-binding Rossmann-like Domain"/>
    <property type="match status" value="1"/>
</dbReference>
<feature type="domain" description="AB hydrolase-1" evidence="3">
    <location>
        <begin position="342"/>
        <end position="442"/>
    </location>
</feature>
<dbReference type="RefSeq" id="WP_315999352.1">
    <property type="nucleotide sequence ID" value="NZ_JAWDJT010000011.1"/>
</dbReference>
<dbReference type="PANTHER" id="PTHR47706">
    <property type="entry name" value="NMRA-LIKE FAMILY PROTEIN"/>
    <property type="match status" value="1"/>
</dbReference>
<gene>
    <name evidence="5" type="ORF">ROI90_15935</name>
</gene>
<accession>A0ABU3TKJ5</accession>
<sequence length="615" mass="67301">MNTPILVAGATGELGGRIVAALLRRGASVRAVVRVATEAAKVHALTRQGVDVRRVDLTDTAGLTQACEGVACVVSVLAGLREVIVDAQANLLTAAVAAGVPRFIPSDFASDYTRQHPGENRNFDLRREFQQLLDKAPIAATSILNGAFGEILTYGIPLLDLKHQQVGYWEDADWKIDFTTMNDTAAYTAAVALDVTTPRFLRIASFQHSPHELAAAAEAAGHGPFAVVPLGSRANLSARIEQVRAANLAGEQQLYADWQQLQYVRSMFAVQNTPLDNHRYPDLTWTSAEDLLGQRPPQANQPNLLGPYSDEELVKRLPGFTNHYATVNGVRLHYVAGGSGRPLVCLPGWPQTWYSFHPVAQELARHYHVILVDMRGMGSSDKPADGYDKKTMARDIYELVQHLGLDTVALLGHDIGGMVASSFAYNYPAATDQLIVLDGTHPTEGMRYMPMLPAPGALAGKMDGEHPYIWWMAFNQVKKLPEKLLAGRFHLLLDYLFAYVMLDESKMTAFDRAVYAAVYNQSENIRAATAWYQALGQDIADHHAYAQLSLPVLGIASYVAHGTLQQSVPAMTTNGRVITLPSSGHYMFEESPAQVLEAVLRFLQEHQPAVKPVAD</sequence>
<keyword evidence="6" id="KW-1185">Reference proteome</keyword>
<dbReference type="GO" id="GO:0016787">
    <property type="term" value="F:hydrolase activity"/>
    <property type="evidence" value="ECO:0007669"/>
    <property type="project" value="UniProtKB-KW"/>
</dbReference>
<dbReference type="InterPro" id="IPR029058">
    <property type="entry name" value="AB_hydrolase_fold"/>
</dbReference>
<keyword evidence="5" id="KW-0378">Hydrolase</keyword>
<evidence type="ECO:0000313" key="5">
    <source>
        <dbReference type="EMBL" id="MDU0371894.1"/>
    </source>
</evidence>
<evidence type="ECO:0000259" key="4">
    <source>
        <dbReference type="Pfam" id="PF05368"/>
    </source>
</evidence>
<proteinExistence type="predicted"/>
<evidence type="ECO:0000313" key="6">
    <source>
        <dbReference type="Proteomes" id="UP001250698"/>
    </source>
</evidence>
<dbReference type="SUPFAM" id="SSF51735">
    <property type="entry name" value="NAD(P)-binding Rossmann-fold domains"/>
    <property type="match status" value="1"/>
</dbReference>
<dbReference type="InterPro" id="IPR000639">
    <property type="entry name" value="Epox_hydrolase-like"/>
</dbReference>
<evidence type="ECO:0000256" key="1">
    <source>
        <dbReference type="ARBA" id="ARBA00022857"/>
    </source>
</evidence>
<evidence type="ECO:0000256" key="2">
    <source>
        <dbReference type="ARBA" id="ARBA00023002"/>
    </source>
</evidence>
<dbReference type="PRINTS" id="PR00412">
    <property type="entry name" value="EPOXHYDRLASE"/>
</dbReference>
<dbReference type="Gene3D" id="3.90.25.10">
    <property type="entry name" value="UDP-galactose 4-epimerase, domain 1"/>
    <property type="match status" value="1"/>
</dbReference>
<organism evidence="5 6">
    <name type="scientific">Hymenobacter endophyticus</name>
    <dbReference type="NCBI Taxonomy" id="3076335"/>
    <lineage>
        <taxon>Bacteria</taxon>
        <taxon>Pseudomonadati</taxon>
        <taxon>Bacteroidota</taxon>
        <taxon>Cytophagia</taxon>
        <taxon>Cytophagales</taxon>
        <taxon>Hymenobacteraceae</taxon>
        <taxon>Hymenobacter</taxon>
    </lineage>
</organism>
<protein>
    <submittedName>
        <fullName evidence="5">Alpha/beta fold hydrolase</fullName>
    </submittedName>
</protein>
<dbReference type="Pfam" id="PF00561">
    <property type="entry name" value="Abhydrolase_1"/>
    <property type="match status" value="1"/>
</dbReference>
<reference evidence="5 6" key="1">
    <citation type="submission" date="2023-10" db="EMBL/GenBank/DDBJ databases">
        <title>Hymenobacter endophyticus sp. nov., an isolate from the leaf tissues of wheat.</title>
        <authorList>
            <person name="Dai Y."/>
        </authorList>
    </citation>
    <scope>NUCLEOTIDE SEQUENCE [LARGE SCALE GENOMIC DNA]</scope>
    <source>
        <strain evidence="5 6">ZK17L-C2</strain>
    </source>
</reference>
<comment type="caution">
    <text evidence="5">The sequence shown here is derived from an EMBL/GenBank/DDBJ whole genome shotgun (WGS) entry which is preliminary data.</text>
</comment>
<dbReference type="PANTHER" id="PTHR47706:SF1">
    <property type="entry name" value="CIPA-LIKE, PUTATIVE (AFU_ORTHOLOGUE AFUA_1G12460)-RELATED"/>
    <property type="match status" value="1"/>
</dbReference>
<dbReference type="Proteomes" id="UP001250698">
    <property type="component" value="Unassembled WGS sequence"/>
</dbReference>
<name>A0ABU3TKJ5_9BACT</name>
<dbReference type="InterPro" id="IPR008030">
    <property type="entry name" value="NmrA-like"/>
</dbReference>
<dbReference type="Gene3D" id="3.40.50.1820">
    <property type="entry name" value="alpha/beta hydrolase"/>
    <property type="match status" value="1"/>
</dbReference>